<proteinExistence type="predicted"/>
<sequence length="652" mass="72863">MVDLVSPDAALPPPGGLSNPIIYSIAQSSHFLIDAHDLGAGQLKLLKTPITETKDTSDLSFSPAAVIHWPSASDGSYLYRRVEDFLKDGDFERSFLQTIILAHESGGSHPLSVNEDVVSLQKELNCREVMSLVQGAQVIPEGPYFVQGRRLHRTWKLFPDIYEAFQLPIIQLPNTDEFKPFTYAHEGNLMIPVPSRLHFPRKPEKPFNGLRVTVKDIIHLKGVKTTAQSRSFEKTYPASSVNAKIVSQLIELGAVFIGKTKCTQFASSDQPTADWVDYHCPWNPRGDGYLSPLGSSTGTCVALAGYDWVDLGIGSDTGGSIRGPAAVMGLFALRPSQAYANMEGILPIISGIDTPGIVCRDIDLMHEVSTALFKSLDQTLDCGEEIAKEPPGDNRRTEFRVPKKLLYPSDYWDSWLSNRQRDILESFVQKLERFLGVERTPINLAKKWINESPAGNHRTPIEDYLKDTFMNLLWRGYHDEYQMFRDDHQKKFGHPPYVHPVIQDCWGRGSKVSDEEVRVAKQHQAIYKKWLRESVLDGDDFGTIMIFPAGDLTPFYRDVYSNAPEQRSRPYNWNDREDHQASLGGVPNIVVPVGQVQQPSKVTEGLQELPIAVHVISSSGTDDALTKLFQCMAEESMIKGIVNTGPTAFDSM</sequence>
<keyword evidence="2" id="KW-1185">Reference proteome</keyword>
<accession>A0ACC2JWZ2</accession>
<comment type="caution">
    <text evidence="1">The sequence shown here is derived from an EMBL/GenBank/DDBJ whole genome shotgun (WGS) entry which is preliminary data.</text>
</comment>
<dbReference type="Proteomes" id="UP001153332">
    <property type="component" value="Unassembled WGS sequence"/>
</dbReference>
<name>A0ACC2JWZ2_9PEZI</name>
<evidence type="ECO:0000313" key="2">
    <source>
        <dbReference type="Proteomes" id="UP001153332"/>
    </source>
</evidence>
<gene>
    <name evidence="1" type="ORF">O1611_g1673</name>
</gene>
<organism evidence="1 2">
    <name type="scientific">Lasiodiplodia mahajangana</name>
    <dbReference type="NCBI Taxonomy" id="1108764"/>
    <lineage>
        <taxon>Eukaryota</taxon>
        <taxon>Fungi</taxon>
        <taxon>Dikarya</taxon>
        <taxon>Ascomycota</taxon>
        <taxon>Pezizomycotina</taxon>
        <taxon>Dothideomycetes</taxon>
        <taxon>Dothideomycetes incertae sedis</taxon>
        <taxon>Botryosphaeriales</taxon>
        <taxon>Botryosphaeriaceae</taxon>
        <taxon>Lasiodiplodia</taxon>
    </lineage>
</organism>
<protein>
    <submittedName>
        <fullName evidence="1">Uncharacterized protein</fullName>
    </submittedName>
</protein>
<evidence type="ECO:0000313" key="1">
    <source>
        <dbReference type="EMBL" id="KAJ8131951.1"/>
    </source>
</evidence>
<dbReference type="EMBL" id="JAPUUL010000201">
    <property type="protein sequence ID" value="KAJ8131951.1"/>
    <property type="molecule type" value="Genomic_DNA"/>
</dbReference>
<reference evidence="1" key="1">
    <citation type="submission" date="2022-12" db="EMBL/GenBank/DDBJ databases">
        <title>Genome Sequence of Lasiodiplodia mahajangana.</title>
        <authorList>
            <person name="Buettner E."/>
        </authorList>
    </citation>
    <scope>NUCLEOTIDE SEQUENCE</scope>
    <source>
        <strain evidence="1">VT137</strain>
    </source>
</reference>